<dbReference type="KEGG" id="rch:RUM_01290"/>
<accession>D4L9V1</accession>
<evidence type="ECO:0000259" key="1">
    <source>
        <dbReference type="Pfam" id="PF18406"/>
    </source>
</evidence>
<evidence type="ECO:0000313" key="3">
    <source>
        <dbReference type="Proteomes" id="UP000007054"/>
    </source>
</evidence>
<feature type="domain" description="YubB ferredoxin-like" evidence="1">
    <location>
        <begin position="29"/>
        <end position="98"/>
    </location>
</feature>
<name>D4L9V1_RUMC1</name>
<protein>
    <recommendedName>
        <fullName evidence="1">YubB ferredoxin-like domain-containing protein</fullName>
    </recommendedName>
</protein>
<dbReference type="Gene3D" id="3.30.70.1270">
    <property type="entry name" value="Api92-like domains"/>
    <property type="match status" value="1"/>
</dbReference>
<dbReference type="InterPro" id="IPR041329">
    <property type="entry name" value="YubB_C"/>
</dbReference>
<dbReference type="EMBL" id="FP929052">
    <property type="protein sequence ID" value="CBL16396.1"/>
    <property type="molecule type" value="Genomic_DNA"/>
</dbReference>
<dbReference type="HOGENOM" id="CLU_2048019_0_0_9"/>
<organism evidence="2 3">
    <name type="scientific">Ruminococcus champanellensis (strain DSM 18848 / JCM 17042 / KCTC 15320 / 18P13)</name>
    <dbReference type="NCBI Taxonomy" id="213810"/>
    <lineage>
        <taxon>Bacteria</taxon>
        <taxon>Bacillati</taxon>
        <taxon>Bacillota</taxon>
        <taxon>Clostridia</taxon>
        <taxon>Eubacteriales</taxon>
        <taxon>Oscillospiraceae</taxon>
        <taxon>Ruminococcus</taxon>
    </lineage>
</organism>
<proteinExistence type="predicted"/>
<keyword evidence="3" id="KW-1185">Reference proteome</keyword>
<dbReference type="BioCyc" id="RCHA213810:RUM_RS00630-MONOMER"/>
<evidence type="ECO:0000313" key="2">
    <source>
        <dbReference type="EMBL" id="CBL16396.1"/>
    </source>
</evidence>
<reference evidence="2" key="2">
    <citation type="submission" date="2010-03" db="EMBL/GenBank/DDBJ databases">
        <authorList>
            <person name="Pajon A."/>
        </authorList>
    </citation>
    <scope>NUCLEOTIDE SEQUENCE</scope>
    <source>
        <strain evidence="2">Type strain: 18P13</strain>
    </source>
</reference>
<dbReference type="AlphaFoldDB" id="D4L9V1"/>
<dbReference type="Pfam" id="PF18406">
    <property type="entry name" value="DUF1281_C"/>
    <property type="match status" value="1"/>
</dbReference>
<dbReference type="Proteomes" id="UP000007054">
    <property type="component" value="Chromosome"/>
</dbReference>
<gene>
    <name evidence="2" type="ordered locus">RUM_01290</name>
</gene>
<sequence>MMYGAPSWYDWSIKNWGTKWNSYGYDNLDRSDISENPAFSFYTAWSAPHPIIEKLAERYPEVSFEHEWADEDIGMNCGRKTYEHGECTDTYYPEAKEAELFANNLWGYETDTEMTEEQTL</sequence>
<dbReference type="STRING" id="213810.RUM_01290"/>
<reference evidence="2" key="1">
    <citation type="submission" date="2010-03" db="EMBL/GenBank/DDBJ databases">
        <title>The genome sequence of Ruminococcus sp. 18P13.</title>
        <authorList>
            <consortium name="metaHIT consortium -- http://www.metahit.eu/"/>
            <person name="Pajon A."/>
            <person name="Turner K."/>
            <person name="Parkhill J."/>
            <person name="Bernalier A."/>
        </authorList>
    </citation>
    <scope>NUCLEOTIDE SEQUENCE [LARGE SCALE GENOMIC DNA]</scope>
    <source>
        <strain evidence="2">Type strain: 18P13</strain>
    </source>
</reference>